<dbReference type="PRINTS" id="PR00455">
    <property type="entry name" value="HTHTETR"/>
</dbReference>
<evidence type="ECO:0000256" key="1">
    <source>
        <dbReference type="ARBA" id="ARBA00023015"/>
    </source>
</evidence>
<dbReference type="Proteomes" id="UP000176005">
    <property type="component" value="Unassembled WGS sequence"/>
</dbReference>
<evidence type="ECO:0000256" key="5">
    <source>
        <dbReference type="SAM" id="MobiDB-lite"/>
    </source>
</evidence>
<evidence type="ECO:0000313" key="8">
    <source>
        <dbReference type="Proteomes" id="UP000176005"/>
    </source>
</evidence>
<dbReference type="InterPro" id="IPR050109">
    <property type="entry name" value="HTH-type_TetR-like_transc_reg"/>
</dbReference>
<feature type="domain" description="HTH tetR-type" evidence="6">
    <location>
        <begin position="4"/>
        <end position="64"/>
    </location>
</feature>
<dbReference type="SUPFAM" id="SSF46689">
    <property type="entry name" value="Homeodomain-like"/>
    <property type="match status" value="1"/>
</dbReference>
<dbReference type="Pfam" id="PF21943">
    <property type="entry name" value="TetR_C_46"/>
    <property type="match status" value="1"/>
</dbReference>
<accession>A0A1E7L2F2</accession>
<protein>
    <submittedName>
        <fullName evidence="7">TetR family transcriptional regulator</fullName>
    </submittedName>
</protein>
<dbReference type="InterPro" id="IPR054129">
    <property type="entry name" value="DesT_TetR_C"/>
</dbReference>
<dbReference type="EMBL" id="LJGW01000315">
    <property type="protein sequence ID" value="OEV10213.1"/>
    <property type="molecule type" value="Genomic_DNA"/>
</dbReference>
<proteinExistence type="predicted"/>
<reference evidence="7 8" key="1">
    <citation type="journal article" date="2016" name="Front. Microbiol.">
        <title>Comparative Genomics Analysis of Streptomyces Species Reveals Their Adaptation to the Marine Environment and Their Diversity at the Genomic Level.</title>
        <authorList>
            <person name="Tian X."/>
            <person name="Zhang Z."/>
            <person name="Yang T."/>
            <person name="Chen M."/>
            <person name="Li J."/>
            <person name="Chen F."/>
            <person name="Yang J."/>
            <person name="Li W."/>
            <person name="Zhang B."/>
            <person name="Zhang Z."/>
            <person name="Wu J."/>
            <person name="Zhang C."/>
            <person name="Long L."/>
            <person name="Xiao J."/>
        </authorList>
    </citation>
    <scope>NUCLEOTIDE SEQUENCE [LARGE SCALE GENOMIC DNA]</scope>
    <source>
        <strain evidence="7 8">SCSIO 10429</strain>
    </source>
</reference>
<keyword evidence="8" id="KW-1185">Reference proteome</keyword>
<gene>
    <name evidence="7" type="ORF">AN218_18630</name>
</gene>
<dbReference type="PANTHER" id="PTHR30055">
    <property type="entry name" value="HTH-TYPE TRANSCRIPTIONAL REGULATOR RUTR"/>
    <property type="match status" value="1"/>
</dbReference>
<dbReference type="PATRIC" id="fig|518642.10.peg.4422"/>
<dbReference type="GO" id="GO:0000976">
    <property type="term" value="F:transcription cis-regulatory region binding"/>
    <property type="evidence" value="ECO:0007669"/>
    <property type="project" value="TreeGrafter"/>
</dbReference>
<feature type="region of interest" description="Disordered" evidence="5">
    <location>
        <begin position="70"/>
        <end position="93"/>
    </location>
</feature>
<dbReference type="Gene3D" id="1.10.357.10">
    <property type="entry name" value="Tetracycline Repressor, domain 2"/>
    <property type="match status" value="1"/>
</dbReference>
<dbReference type="PROSITE" id="PS50977">
    <property type="entry name" value="HTH_TETR_2"/>
    <property type="match status" value="1"/>
</dbReference>
<evidence type="ECO:0000259" key="6">
    <source>
        <dbReference type="PROSITE" id="PS50977"/>
    </source>
</evidence>
<dbReference type="RefSeq" id="WP_070018029.1">
    <property type="nucleotide sequence ID" value="NZ_LJGW01000315.1"/>
</dbReference>
<dbReference type="AlphaFoldDB" id="A0A1E7L2F2"/>
<dbReference type="FunFam" id="1.10.10.60:FF:000141">
    <property type="entry name" value="TetR family transcriptional regulator"/>
    <property type="match status" value="1"/>
</dbReference>
<keyword evidence="2 4" id="KW-0238">DNA-binding</keyword>
<organism evidence="7 8">
    <name type="scientific">Streptomyces nanshensis</name>
    <dbReference type="NCBI Taxonomy" id="518642"/>
    <lineage>
        <taxon>Bacteria</taxon>
        <taxon>Bacillati</taxon>
        <taxon>Actinomycetota</taxon>
        <taxon>Actinomycetes</taxon>
        <taxon>Kitasatosporales</taxon>
        <taxon>Streptomycetaceae</taxon>
        <taxon>Streptomyces</taxon>
    </lineage>
</organism>
<comment type="caution">
    <text evidence="7">The sequence shown here is derived from an EMBL/GenBank/DDBJ whole genome shotgun (WGS) entry which is preliminary data.</text>
</comment>
<evidence type="ECO:0000256" key="3">
    <source>
        <dbReference type="ARBA" id="ARBA00023163"/>
    </source>
</evidence>
<dbReference type="InterPro" id="IPR009057">
    <property type="entry name" value="Homeodomain-like_sf"/>
</dbReference>
<dbReference type="GO" id="GO:0045892">
    <property type="term" value="P:negative regulation of DNA-templated transcription"/>
    <property type="evidence" value="ECO:0007669"/>
    <property type="project" value="UniProtKB-ARBA"/>
</dbReference>
<dbReference type="GO" id="GO:0003700">
    <property type="term" value="F:DNA-binding transcription factor activity"/>
    <property type="evidence" value="ECO:0007669"/>
    <property type="project" value="TreeGrafter"/>
</dbReference>
<name>A0A1E7L2F2_9ACTN</name>
<evidence type="ECO:0000256" key="4">
    <source>
        <dbReference type="PROSITE-ProRule" id="PRU00335"/>
    </source>
</evidence>
<evidence type="ECO:0000313" key="7">
    <source>
        <dbReference type="EMBL" id="OEV10213.1"/>
    </source>
</evidence>
<feature type="DNA-binding region" description="H-T-H motif" evidence="4">
    <location>
        <begin position="27"/>
        <end position="46"/>
    </location>
</feature>
<dbReference type="PANTHER" id="PTHR30055:SF158">
    <property type="entry name" value="POSSIBLE TRANSCRIPTIONAL REGULATORY PROTEIN (PROBABLY TETR-FAMILY)"/>
    <property type="match status" value="1"/>
</dbReference>
<keyword evidence="3" id="KW-0804">Transcription</keyword>
<dbReference type="Pfam" id="PF00440">
    <property type="entry name" value="TetR_N"/>
    <property type="match status" value="1"/>
</dbReference>
<evidence type="ECO:0000256" key="2">
    <source>
        <dbReference type="ARBA" id="ARBA00023125"/>
    </source>
</evidence>
<sequence length="223" mass="23804">MPREVRERQMLDAAVAGFARHGYQAASMDDIAEEAGVSKPLVYLYLKSKEDLFTACIRRERAALVEAVRGGTGADRADGDGPRAGGVPGSGGSGAEQQLWRGLCAFFAHTAARPEGWSVLHRAHTQGEPFAREVAGLRAEITELVTLLLGRAAVDAGCDEEFAEREVSGLAHAMVGAAESLAVWANSRTDAVPSPKETAATLMNFCWTGLGQMIKGARWSPHR</sequence>
<feature type="compositionally biased region" description="Gly residues" evidence="5">
    <location>
        <begin position="82"/>
        <end position="93"/>
    </location>
</feature>
<keyword evidence="1" id="KW-0805">Transcription regulation</keyword>
<dbReference type="InterPro" id="IPR001647">
    <property type="entry name" value="HTH_TetR"/>
</dbReference>